<keyword evidence="2" id="KW-1185">Reference proteome</keyword>
<name>A0A158CLD3_9BURK</name>
<organism evidence="1 2">
    <name type="scientific">Caballeronia fortuita</name>
    <dbReference type="NCBI Taxonomy" id="1777138"/>
    <lineage>
        <taxon>Bacteria</taxon>
        <taxon>Pseudomonadati</taxon>
        <taxon>Pseudomonadota</taxon>
        <taxon>Betaproteobacteria</taxon>
        <taxon>Burkholderiales</taxon>
        <taxon>Burkholderiaceae</taxon>
        <taxon>Caballeronia</taxon>
    </lineage>
</organism>
<dbReference type="InterPro" id="IPR010985">
    <property type="entry name" value="Ribbon_hlx_hlx"/>
</dbReference>
<gene>
    <name evidence="1" type="ORF">AWB77_04251</name>
</gene>
<sequence length="62" mass="7297">MGDSIRSQYRIPKELNEWLSSRAKAEERSRNAQLVVELRIRMRETTHSQPDAKITLDQTKLD</sequence>
<dbReference type="SUPFAM" id="SSF47598">
    <property type="entry name" value="Ribbon-helix-helix"/>
    <property type="match status" value="1"/>
</dbReference>
<protein>
    <recommendedName>
        <fullName evidence="3">Arc-like DNA binding domain protein</fullName>
    </recommendedName>
</protein>
<evidence type="ECO:0008006" key="3">
    <source>
        <dbReference type="Google" id="ProtNLM"/>
    </source>
</evidence>
<accession>A0A158CLD3</accession>
<dbReference type="GO" id="GO:0006355">
    <property type="term" value="P:regulation of DNA-templated transcription"/>
    <property type="evidence" value="ECO:0007669"/>
    <property type="project" value="InterPro"/>
</dbReference>
<comment type="caution">
    <text evidence="1">The sequence shown here is derived from an EMBL/GenBank/DDBJ whole genome shotgun (WGS) entry which is preliminary data.</text>
</comment>
<evidence type="ECO:0000313" key="2">
    <source>
        <dbReference type="Proteomes" id="UP000054903"/>
    </source>
</evidence>
<dbReference type="AlphaFoldDB" id="A0A158CLD3"/>
<dbReference type="Gene3D" id="1.10.1220.10">
    <property type="entry name" value="Met repressor-like"/>
    <property type="match status" value="1"/>
</dbReference>
<dbReference type="STRING" id="1777138.AWB77_04251"/>
<reference evidence="1" key="1">
    <citation type="submission" date="2016-01" db="EMBL/GenBank/DDBJ databases">
        <authorList>
            <person name="Peeters C."/>
        </authorList>
    </citation>
    <scope>NUCLEOTIDE SEQUENCE</scope>
    <source>
        <strain evidence="1">LMG 29320</strain>
    </source>
</reference>
<dbReference type="EMBL" id="FCNX02000011">
    <property type="protein sequence ID" value="SAK83158.1"/>
    <property type="molecule type" value="Genomic_DNA"/>
</dbReference>
<proteinExistence type="predicted"/>
<evidence type="ECO:0000313" key="1">
    <source>
        <dbReference type="EMBL" id="SAK83158.1"/>
    </source>
</evidence>
<dbReference type="Proteomes" id="UP000054903">
    <property type="component" value="Unassembled WGS sequence"/>
</dbReference>
<dbReference type="InterPro" id="IPR013321">
    <property type="entry name" value="Arc_rbn_hlx_hlx"/>
</dbReference>